<dbReference type="Pfam" id="PF02494">
    <property type="entry name" value="HYR"/>
    <property type="match status" value="1"/>
</dbReference>
<keyword evidence="4" id="KW-1185">Reference proteome</keyword>
<evidence type="ECO:0000313" key="4">
    <source>
        <dbReference type="Proteomes" id="UP000475249"/>
    </source>
</evidence>
<dbReference type="NCBIfam" id="TIGR04131">
    <property type="entry name" value="Bac_Flav_CTERM"/>
    <property type="match status" value="1"/>
</dbReference>
<dbReference type="InterPro" id="IPR026341">
    <property type="entry name" value="T9SS_type_B"/>
</dbReference>
<reference evidence="3 4" key="1">
    <citation type="submission" date="2020-01" db="EMBL/GenBank/DDBJ databases">
        <title>Bacteria diversity of Porities sp.</title>
        <authorList>
            <person name="Wang G."/>
        </authorList>
    </citation>
    <scope>NUCLEOTIDE SEQUENCE [LARGE SCALE GENOMIC DNA]</scope>
    <source>
        <strain evidence="3 4">R33</strain>
    </source>
</reference>
<dbReference type="InterPro" id="IPR013783">
    <property type="entry name" value="Ig-like_fold"/>
</dbReference>
<feature type="domain" description="HYR" evidence="2">
    <location>
        <begin position="218"/>
        <end position="300"/>
    </location>
</feature>
<keyword evidence="1" id="KW-0677">Repeat</keyword>
<gene>
    <name evidence="3" type="ORF">GTQ38_20800</name>
</gene>
<accession>A0A6L9EIH8</accession>
<dbReference type="RefSeq" id="WP_161437510.1">
    <property type="nucleotide sequence ID" value="NZ_WXYO01000012.1"/>
</dbReference>
<dbReference type="InterPro" id="IPR003410">
    <property type="entry name" value="HYR_dom"/>
</dbReference>
<proteinExistence type="predicted"/>
<protein>
    <submittedName>
        <fullName evidence="3">HYR domain-containing protein</fullName>
    </submittedName>
</protein>
<evidence type="ECO:0000256" key="1">
    <source>
        <dbReference type="ARBA" id="ARBA00022737"/>
    </source>
</evidence>
<dbReference type="AlphaFoldDB" id="A0A6L9EIH8"/>
<organism evidence="3 4">
    <name type="scientific">Poritiphilus flavus</name>
    <dbReference type="NCBI Taxonomy" id="2697053"/>
    <lineage>
        <taxon>Bacteria</taxon>
        <taxon>Pseudomonadati</taxon>
        <taxon>Bacteroidota</taxon>
        <taxon>Flavobacteriia</taxon>
        <taxon>Flavobacteriales</taxon>
        <taxon>Flavobacteriaceae</taxon>
        <taxon>Poritiphilus</taxon>
    </lineage>
</organism>
<evidence type="ECO:0000313" key="3">
    <source>
        <dbReference type="EMBL" id="NAS14462.1"/>
    </source>
</evidence>
<name>A0A6L9EIH8_9FLAO</name>
<dbReference type="Proteomes" id="UP000475249">
    <property type="component" value="Unassembled WGS sequence"/>
</dbReference>
<dbReference type="Pfam" id="PF13585">
    <property type="entry name" value="CHU_C"/>
    <property type="match status" value="1"/>
</dbReference>
<dbReference type="EMBL" id="WXYO01000012">
    <property type="protein sequence ID" value="NAS14462.1"/>
    <property type="molecule type" value="Genomic_DNA"/>
</dbReference>
<dbReference type="PANTHER" id="PTHR24273:SF32">
    <property type="entry name" value="HYALIN"/>
    <property type="match status" value="1"/>
</dbReference>
<evidence type="ECO:0000259" key="2">
    <source>
        <dbReference type="PROSITE" id="PS50825"/>
    </source>
</evidence>
<comment type="caution">
    <text evidence="3">The sequence shown here is derived from an EMBL/GenBank/DDBJ whole genome shotgun (WGS) entry which is preliminary data.</text>
</comment>
<dbReference type="PROSITE" id="PS50825">
    <property type="entry name" value="HYR"/>
    <property type="match status" value="2"/>
</dbReference>
<feature type="non-terminal residue" evidence="3">
    <location>
        <position position="1"/>
    </location>
</feature>
<feature type="domain" description="HYR" evidence="2">
    <location>
        <begin position="57"/>
        <end position="139"/>
    </location>
</feature>
<dbReference type="Gene3D" id="2.60.40.10">
    <property type="entry name" value="Immunoglobulins"/>
    <property type="match status" value="3"/>
</dbReference>
<sequence>LTTGLVDQGSGDACGNVTLEVAPSSFTAMDLGGNTVTLTVTDANENTATCTATVTVVDKVAPTANCQDITVELDTRGSATISPSEVDQGSGDNSGSSVSLFLDRADFDCSDVGQNTVTLRVADGSQNTASCTATVTVQDTTPPTALCKAATLELNANGEASLTADLVDDGSGDACGNVTLEVSPSNFTVRDLGENTVRLMLTDQQGNTASCQTTVTVADNQAPTAICKDIIVELDTMGSATIGVTDIDNGSYDSKGGGVSLALDRTDFSCSDIGENSVTLTATDNGGNIASCTATVLIQEVTAPLAIVTNSGPVCRGSAFQLNEISGLGTSWSWTSSGDAIFNDPGIQNPEVTNVSNGEEFTVTITLVNGCTSIGTTVALVLEAPVLKTKSEQQFCILETPTVSDLMASGYGNIRWYAEENGTAALKSDIPLADGAMYYGALENGDGCVSEKVVVRVALENCNKLDDPGKRGFSPNGDGINDTFSIYGLREDYPNYSMTIYNRNGSMVYKGNIDTPDWDGSSDHGLVLGDGKLPSGVYYYKIEFGDGTTAQALGIVFLNR</sequence>
<dbReference type="PANTHER" id="PTHR24273">
    <property type="entry name" value="FI04643P-RELATED"/>
    <property type="match status" value="1"/>
</dbReference>